<name>A0ABW9F548_9FIRM</name>
<organism evidence="1 2">
    <name type="scientific">Helcococcus bovis</name>
    <dbReference type="NCBI Taxonomy" id="3153252"/>
    <lineage>
        <taxon>Bacteria</taxon>
        <taxon>Bacillati</taxon>
        <taxon>Bacillota</taxon>
        <taxon>Tissierellia</taxon>
        <taxon>Tissierellales</taxon>
        <taxon>Peptoniphilaceae</taxon>
        <taxon>Helcococcus</taxon>
    </lineage>
</organism>
<evidence type="ECO:0000313" key="2">
    <source>
        <dbReference type="Proteomes" id="UP001629536"/>
    </source>
</evidence>
<comment type="caution">
    <text evidence="1">The sequence shown here is derived from an EMBL/GenBank/DDBJ whole genome shotgun (WGS) entry which is preliminary data.</text>
</comment>
<dbReference type="RefSeq" id="WP_408126285.1">
    <property type="nucleotide sequence ID" value="NZ_JBFNFH010000003.1"/>
</dbReference>
<evidence type="ECO:0000313" key="1">
    <source>
        <dbReference type="EMBL" id="MFM1524487.1"/>
    </source>
</evidence>
<reference evidence="1 2" key="1">
    <citation type="journal article" date="2024" name="Front. Microbiol.">
        <title>Pangenomic and biochemical analyses of Helcococcus ovis reveal widespread tetracycline resistance and a novel bacterial species, Helcococcus bovis.</title>
        <authorList>
            <person name="Cunha F."/>
            <person name="Zhai Y."/>
            <person name="Casaro S."/>
            <person name="Jones K.L."/>
            <person name="Hernandez M."/>
            <person name="Bisinotto R.S."/>
            <person name="Kariyawasam S."/>
            <person name="Brown M.B."/>
            <person name="Phillips A."/>
            <person name="Jeong K.C."/>
            <person name="Galvao K.N."/>
        </authorList>
    </citation>
    <scope>NUCLEOTIDE SEQUENCE [LARGE SCALE GENOMIC DNA]</scope>
    <source>
        <strain evidence="1 2">KG197</strain>
    </source>
</reference>
<dbReference type="EMBL" id="JBFNFH010000003">
    <property type="protein sequence ID" value="MFM1524487.1"/>
    <property type="molecule type" value="Genomic_DNA"/>
</dbReference>
<gene>
    <name evidence="1" type="ORF">ABGF40_02255</name>
</gene>
<proteinExistence type="predicted"/>
<protein>
    <submittedName>
        <fullName evidence="1">Uncharacterized protein</fullName>
    </submittedName>
</protein>
<sequence length="161" mass="19108">MIKIELKDHFDYVEYINYVYANTQYIEYVVLENDDNNIKNVMNYFDNNNIISKSVRSWKGTVSSGRRNQLYKFYADDEFKNILLNFENFFIIEKKEMPNNLIACKLKETSWGISDIAFYDKKGEIVSFVIAHEGEVLVSPKYINKIKHLIINDDNYIFGLR</sequence>
<accession>A0ABW9F548</accession>
<dbReference type="Proteomes" id="UP001629536">
    <property type="component" value="Unassembled WGS sequence"/>
</dbReference>
<keyword evidence="2" id="KW-1185">Reference proteome</keyword>